<feature type="transmembrane region" description="Helical" evidence="3">
    <location>
        <begin position="153"/>
        <end position="175"/>
    </location>
</feature>
<sequence>MSWHVPETTLRAYADGVIGDADAWSVEAHLVGCERCRHAVGAVATAQTRTIVRAAAPADLPPQGRVRRATRLRAAIMLTASGPAARTAWIVAVGVVLTLAVAMDTTWQERGFAWLTLVAPLLPVAGVATAYGSGLDEPGEIIASTPSGGLRLLLWRTLAVLAVSLPAALVAGIWAGSPAVWLLPALGLTAVTLAVGTVTGLAPAAVVVGLGWAAVVAGPSVGEHASGPLLEPDTVAVWIPLTALAAVAVVLNQHRRVHVRRPHREA</sequence>
<feature type="transmembrane region" description="Helical" evidence="3">
    <location>
        <begin position="235"/>
        <end position="252"/>
    </location>
</feature>
<dbReference type="AlphaFoldDB" id="A0A7W9GVF2"/>
<evidence type="ECO:0000259" key="4">
    <source>
        <dbReference type="Pfam" id="PF13490"/>
    </source>
</evidence>
<evidence type="ECO:0000313" key="6">
    <source>
        <dbReference type="Proteomes" id="UP000542813"/>
    </source>
</evidence>
<keyword evidence="3" id="KW-1133">Transmembrane helix</keyword>
<dbReference type="RefSeq" id="WP_184827057.1">
    <property type="nucleotide sequence ID" value="NZ_JACHMM010000001.1"/>
</dbReference>
<keyword evidence="3" id="KW-0812">Transmembrane</keyword>
<dbReference type="InterPro" id="IPR041916">
    <property type="entry name" value="Anti_sigma_zinc_sf"/>
</dbReference>
<dbReference type="Proteomes" id="UP000542813">
    <property type="component" value="Unassembled WGS sequence"/>
</dbReference>
<protein>
    <recommendedName>
        <fullName evidence="4">Putative zinc-finger domain-containing protein</fullName>
    </recommendedName>
</protein>
<reference evidence="5 6" key="1">
    <citation type="submission" date="2020-08" db="EMBL/GenBank/DDBJ databases">
        <title>Sequencing the genomes of 1000 actinobacteria strains.</title>
        <authorList>
            <person name="Klenk H.-P."/>
        </authorList>
    </citation>
    <scope>NUCLEOTIDE SEQUENCE [LARGE SCALE GENOMIC DNA]</scope>
    <source>
        <strain evidence="5 6">DSM 102122</strain>
    </source>
</reference>
<feature type="transmembrane region" description="Helical" evidence="3">
    <location>
        <begin position="182"/>
        <end position="215"/>
    </location>
</feature>
<gene>
    <name evidence="5" type="ORF">HD601_005335</name>
</gene>
<proteinExistence type="predicted"/>
<keyword evidence="3" id="KW-0472">Membrane</keyword>
<feature type="transmembrane region" description="Helical" evidence="3">
    <location>
        <begin position="112"/>
        <end position="133"/>
    </location>
</feature>
<dbReference type="Pfam" id="PF13490">
    <property type="entry name" value="zf-HC2"/>
    <property type="match status" value="1"/>
</dbReference>
<feature type="transmembrane region" description="Helical" evidence="3">
    <location>
        <begin position="87"/>
        <end position="105"/>
    </location>
</feature>
<evidence type="ECO:0000256" key="3">
    <source>
        <dbReference type="SAM" id="Phobius"/>
    </source>
</evidence>
<dbReference type="InterPro" id="IPR027383">
    <property type="entry name" value="Znf_put"/>
</dbReference>
<keyword evidence="6" id="KW-1185">Reference proteome</keyword>
<comment type="caution">
    <text evidence="5">The sequence shown here is derived from an EMBL/GenBank/DDBJ whole genome shotgun (WGS) entry which is preliminary data.</text>
</comment>
<keyword evidence="2" id="KW-0804">Transcription</keyword>
<dbReference type="Gene3D" id="1.10.10.1320">
    <property type="entry name" value="Anti-sigma factor, zinc-finger domain"/>
    <property type="match status" value="1"/>
</dbReference>
<keyword evidence="1" id="KW-0805">Transcription regulation</keyword>
<feature type="domain" description="Putative zinc-finger" evidence="4">
    <location>
        <begin position="12"/>
        <end position="37"/>
    </location>
</feature>
<evidence type="ECO:0000313" key="5">
    <source>
        <dbReference type="EMBL" id="MBB5790760.1"/>
    </source>
</evidence>
<dbReference type="EMBL" id="JACHMM010000001">
    <property type="protein sequence ID" value="MBB5790760.1"/>
    <property type="molecule type" value="Genomic_DNA"/>
</dbReference>
<name>A0A7W9GVF2_9ACTN</name>
<evidence type="ECO:0000256" key="1">
    <source>
        <dbReference type="ARBA" id="ARBA00023015"/>
    </source>
</evidence>
<organism evidence="5 6">
    <name type="scientific">Jiangella mangrovi</name>
    <dbReference type="NCBI Taxonomy" id="1524084"/>
    <lineage>
        <taxon>Bacteria</taxon>
        <taxon>Bacillati</taxon>
        <taxon>Actinomycetota</taxon>
        <taxon>Actinomycetes</taxon>
        <taxon>Jiangellales</taxon>
        <taxon>Jiangellaceae</taxon>
        <taxon>Jiangella</taxon>
    </lineage>
</organism>
<accession>A0A7W9GVF2</accession>
<evidence type="ECO:0000256" key="2">
    <source>
        <dbReference type="ARBA" id="ARBA00023163"/>
    </source>
</evidence>